<evidence type="ECO:0000256" key="7">
    <source>
        <dbReference type="SAM" id="Phobius"/>
    </source>
</evidence>
<dbReference type="InterPro" id="IPR005052">
    <property type="entry name" value="Lectin_leg"/>
</dbReference>
<dbReference type="GO" id="GO:0005793">
    <property type="term" value="C:endoplasmic reticulum-Golgi intermediate compartment"/>
    <property type="evidence" value="ECO:0007669"/>
    <property type="project" value="TreeGrafter"/>
</dbReference>
<feature type="domain" description="L-type lectin-like" evidence="9">
    <location>
        <begin position="32"/>
        <end position="252"/>
    </location>
</feature>
<keyword evidence="2 7" id="KW-0812">Transmembrane</keyword>
<keyword evidence="5 7" id="KW-0472">Membrane</keyword>
<dbReference type="Proteomes" id="UP000244722">
    <property type="component" value="Unassembled WGS sequence"/>
</dbReference>
<dbReference type="EMBL" id="NESQ01000073">
    <property type="protein sequence ID" value="PUU80053.1"/>
    <property type="molecule type" value="Genomic_DNA"/>
</dbReference>
<dbReference type="AlphaFoldDB" id="A0A2T6ZX36"/>
<evidence type="ECO:0000256" key="8">
    <source>
        <dbReference type="SAM" id="SignalP"/>
    </source>
</evidence>
<evidence type="ECO:0000256" key="2">
    <source>
        <dbReference type="ARBA" id="ARBA00022692"/>
    </source>
</evidence>
<dbReference type="OrthoDB" id="10265193at2759"/>
<keyword evidence="4 7" id="KW-1133">Transmembrane helix</keyword>
<protein>
    <submittedName>
        <fullName evidence="10">Concanavalin A-like lectin/glucanase domain-containing protein</fullName>
    </submittedName>
</protein>
<feature type="chain" id="PRO_5015756423" evidence="8">
    <location>
        <begin position="35"/>
        <end position="464"/>
    </location>
</feature>
<name>A0A2T6ZX36_TUBBO</name>
<dbReference type="PANTHER" id="PTHR12223">
    <property type="entry name" value="VESICULAR MANNOSE-BINDING LECTIN"/>
    <property type="match status" value="1"/>
</dbReference>
<dbReference type="GO" id="GO:0030134">
    <property type="term" value="C:COPII-coated ER to Golgi transport vesicle"/>
    <property type="evidence" value="ECO:0007669"/>
    <property type="project" value="TreeGrafter"/>
</dbReference>
<keyword evidence="3 8" id="KW-0732">Signal</keyword>
<feature type="transmembrane region" description="Helical" evidence="7">
    <location>
        <begin position="431"/>
        <end position="452"/>
    </location>
</feature>
<dbReference type="GO" id="GO:0000139">
    <property type="term" value="C:Golgi membrane"/>
    <property type="evidence" value="ECO:0007669"/>
    <property type="project" value="TreeGrafter"/>
</dbReference>
<evidence type="ECO:0000256" key="1">
    <source>
        <dbReference type="ARBA" id="ARBA00004479"/>
    </source>
</evidence>
<dbReference type="InterPro" id="IPR051136">
    <property type="entry name" value="Intracellular_Lectin-GPT"/>
</dbReference>
<dbReference type="PROSITE" id="PS51328">
    <property type="entry name" value="L_LECTIN_LIKE"/>
    <property type="match status" value="1"/>
</dbReference>
<gene>
    <name evidence="10" type="ORF">B9Z19DRAFT_976245</name>
</gene>
<comment type="caution">
    <text evidence="10">The sequence shown here is derived from an EMBL/GenBank/DDBJ whole genome shotgun (WGS) entry which is preliminary data.</text>
</comment>
<dbReference type="Pfam" id="PF03388">
    <property type="entry name" value="Lectin_leg-like"/>
    <property type="match status" value="1"/>
</dbReference>
<organism evidence="10 11">
    <name type="scientific">Tuber borchii</name>
    <name type="common">White truffle</name>
    <dbReference type="NCBI Taxonomy" id="42251"/>
    <lineage>
        <taxon>Eukaryota</taxon>
        <taxon>Fungi</taxon>
        <taxon>Dikarya</taxon>
        <taxon>Ascomycota</taxon>
        <taxon>Pezizomycotina</taxon>
        <taxon>Pezizomycetes</taxon>
        <taxon>Pezizales</taxon>
        <taxon>Tuberaceae</taxon>
        <taxon>Tuber</taxon>
    </lineage>
</organism>
<dbReference type="GO" id="GO:0005537">
    <property type="term" value="F:D-mannose binding"/>
    <property type="evidence" value="ECO:0007669"/>
    <property type="project" value="TreeGrafter"/>
</dbReference>
<sequence length="464" mass="52250">MSSYIPRSPTLLKSLSMISALLGILLPAFSAAQAHETHEVYDPDLSIGLVHPFSEDRQTIPGYTIHGSPQILSDRLVLTPPSPGNQRVGLWTTKTNPYKEWTLDVNFRASGGERPGGSFHVWYMAGGAHGKEEMESVYTSKPWDGLALVVDSYGGSGTVRAYLNDGSTDYSIHHNVPSLSFGHCEIHYRNRGTLTSLRITQGPKKFTVEVDGSLCFETNRLRLPTGYHYGISAATSETPDSFELFSILLSSPERVDPFQAKDSHNEGQTQQHQDQHQEKEREQSHGRSPHEEDYTTYDPEYKDESPEKYKSEADRFVDVHNRLQGITHHLAAIQSQVGVLYDRVDSLNHKQDDYREEVRGTRIPRSQIDGMEEKMKAIEDLVVQIGNAITAKDYSQHFEALHKTLENHHSNLLYTVPNKVTQALTTNTPKVGFGITLLIVFQVILVVAYIVYKRRRASSPKKYL</sequence>
<evidence type="ECO:0000259" key="9">
    <source>
        <dbReference type="PROSITE" id="PS51328"/>
    </source>
</evidence>
<evidence type="ECO:0000313" key="10">
    <source>
        <dbReference type="EMBL" id="PUU80053.1"/>
    </source>
</evidence>
<dbReference type="PANTHER" id="PTHR12223:SF28">
    <property type="entry name" value="LECTIN, MANNOSE BINDING 1 LIKE"/>
    <property type="match status" value="1"/>
</dbReference>
<dbReference type="Gene3D" id="2.60.120.200">
    <property type="match status" value="1"/>
</dbReference>
<evidence type="ECO:0000256" key="4">
    <source>
        <dbReference type="ARBA" id="ARBA00022989"/>
    </source>
</evidence>
<feature type="compositionally biased region" description="Basic and acidic residues" evidence="6">
    <location>
        <begin position="273"/>
        <end position="309"/>
    </location>
</feature>
<feature type="region of interest" description="Disordered" evidence="6">
    <location>
        <begin position="257"/>
        <end position="309"/>
    </location>
</feature>
<feature type="signal peptide" evidence="8">
    <location>
        <begin position="1"/>
        <end position="34"/>
    </location>
</feature>
<proteinExistence type="predicted"/>
<dbReference type="SUPFAM" id="SSF49899">
    <property type="entry name" value="Concanavalin A-like lectins/glucanases"/>
    <property type="match status" value="1"/>
</dbReference>
<dbReference type="InterPro" id="IPR013320">
    <property type="entry name" value="ConA-like_dom_sf"/>
</dbReference>
<dbReference type="GO" id="GO:0006888">
    <property type="term" value="P:endoplasmic reticulum to Golgi vesicle-mediated transport"/>
    <property type="evidence" value="ECO:0007669"/>
    <property type="project" value="TreeGrafter"/>
</dbReference>
<evidence type="ECO:0000256" key="3">
    <source>
        <dbReference type="ARBA" id="ARBA00022729"/>
    </source>
</evidence>
<keyword evidence="10" id="KW-0430">Lectin</keyword>
<dbReference type="STRING" id="42251.A0A2T6ZX36"/>
<evidence type="ECO:0000256" key="6">
    <source>
        <dbReference type="SAM" id="MobiDB-lite"/>
    </source>
</evidence>
<evidence type="ECO:0000313" key="11">
    <source>
        <dbReference type="Proteomes" id="UP000244722"/>
    </source>
</evidence>
<accession>A0A2T6ZX36</accession>
<dbReference type="GO" id="GO:0005789">
    <property type="term" value="C:endoplasmic reticulum membrane"/>
    <property type="evidence" value="ECO:0007669"/>
    <property type="project" value="TreeGrafter"/>
</dbReference>
<comment type="subcellular location">
    <subcellularLocation>
        <location evidence="1">Membrane</location>
        <topology evidence="1">Single-pass type I membrane protein</topology>
    </subcellularLocation>
</comment>
<reference evidence="10 11" key="1">
    <citation type="submission" date="2017-04" db="EMBL/GenBank/DDBJ databases">
        <title>Draft genome sequence of Tuber borchii Vittad., a whitish edible truffle.</title>
        <authorList>
            <consortium name="DOE Joint Genome Institute"/>
            <person name="Murat C."/>
            <person name="Kuo A."/>
            <person name="Barry K.W."/>
            <person name="Clum A."/>
            <person name="Dockter R.B."/>
            <person name="Fauchery L."/>
            <person name="Iotti M."/>
            <person name="Kohler A."/>
            <person name="Labutti K."/>
            <person name="Lindquist E.A."/>
            <person name="Lipzen A."/>
            <person name="Ohm R.A."/>
            <person name="Wang M."/>
            <person name="Grigoriev I.V."/>
            <person name="Zambonelli A."/>
            <person name="Martin F.M."/>
        </authorList>
    </citation>
    <scope>NUCLEOTIDE SEQUENCE [LARGE SCALE GENOMIC DNA]</scope>
    <source>
        <strain evidence="10 11">Tbo3840</strain>
    </source>
</reference>
<keyword evidence="11" id="KW-1185">Reference proteome</keyword>
<evidence type="ECO:0000256" key="5">
    <source>
        <dbReference type="ARBA" id="ARBA00023136"/>
    </source>
</evidence>